<feature type="compositionally biased region" description="Basic and acidic residues" evidence="2">
    <location>
        <begin position="322"/>
        <end position="344"/>
    </location>
</feature>
<feature type="compositionally biased region" description="Basic and acidic residues" evidence="2">
    <location>
        <begin position="138"/>
        <end position="148"/>
    </location>
</feature>
<accession>A0A151ZCJ2</accession>
<feature type="compositionally biased region" description="Low complexity" evidence="2">
    <location>
        <begin position="346"/>
        <end position="357"/>
    </location>
</feature>
<dbReference type="Pfam" id="PF10058">
    <property type="entry name" value="Zn_ribbon_10"/>
    <property type="match status" value="1"/>
</dbReference>
<feature type="region of interest" description="Disordered" evidence="2">
    <location>
        <begin position="292"/>
        <end position="357"/>
    </location>
</feature>
<keyword evidence="1" id="KW-0479">Metal-binding</keyword>
<feature type="compositionally biased region" description="Polar residues" evidence="2">
    <location>
        <begin position="178"/>
        <end position="211"/>
    </location>
</feature>
<evidence type="ECO:0000256" key="1">
    <source>
        <dbReference type="RuleBase" id="RU367073"/>
    </source>
</evidence>
<gene>
    <name evidence="4" type="ORF">DLAC_07361</name>
</gene>
<comment type="similarity">
    <text evidence="1">Belongs to the lunapark family.</text>
</comment>
<comment type="function">
    <text evidence="1">Plays a role in determining ER morphology.</text>
</comment>
<evidence type="ECO:0000313" key="4">
    <source>
        <dbReference type="EMBL" id="KYQ91594.1"/>
    </source>
</evidence>
<keyword evidence="5" id="KW-1185">Reference proteome</keyword>
<dbReference type="EMBL" id="LODT01000034">
    <property type="protein sequence ID" value="KYQ91594.1"/>
    <property type="molecule type" value="Genomic_DNA"/>
</dbReference>
<keyword evidence="1" id="KW-0472">Membrane</keyword>
<dbReference type="PANTHER" id="PTHR22166:SF12">
    <property type="entry name" value="ENDOPLASMIC RETICULUM JUNCTION FORMATION PROTEIN LUNAPARK"/>
    <property type="match status" value="1"/>
</dbReference>
<sequence length="357" mass="41105">MGILFFKSKKGNDFAKQLEDMDSKIKDIEDRLVLSREFQKKLKYRMLLYSIVLEIVIAIYTYIRIKSIHFLYDKLVNSIFLIIIPVFIYIIYKSFNYIFTKYMKKNEHKLDKLKKDLQKKLDERKRETDFEATQKLIDKYEKKKRDTPSKNSNNNNNNNANNSNNLNSPSRMNKPINGANTLTYRGPTQTLQQQSNSPNRPIYNKNPSTSSPQVSSHPTPLPPPQPIFQAPPPVSNHWFDKIVDFLLADGPKYGAPLICTHCHSHNGYVPTEELPSIQFRCRFCHEFNQKGSSNTKPTTVVNDNNNNNNNNSNSSNNEDDGQSSKKLDEVDRETTTTVTLEKKATPTKSTSKTAKNK</sequence>
<dbReference type="GO" id="GO:0008270">
    <property type="term" value="F:zinc ion binding"/>
    <property type="evidence" value="ECO:0007669"/>
    <property type="project" value="UniProtKB-KW"/>
</dbReference>
<comment type="caution">
    <text evidence="4">The sequence shown here is derived from an EMBL/GenBank/DDBJ whole genome shotgun (WGS) entry which is preliminary data.</text>
</comment>
<keyword evidence="1" id="KW-0256">Endoplasmic reticulum</keyword>
<keyword evidence="1" id="KW-0863">Zinc-finger</keyword>
<reference evidence="4 5" key="1">
    <citation type="submission" date="2015-12" db="EMBL/GenBank/DDBJ databases">
        <title>Dictyostelia acquired genes for synthesis and detection of signals that induce cell-type specialization by lateral gene transfer from prokaryotes.</title>
        <authorList>
            <person name="Gloeckner G."/>
            <person name="Schaap P."/>
        </authorList>
    </citation>
    <scope>NUCLEOTIDE SEQUENCE [LARGE SCALE GENOMIC DNA]</scope>
    <source>
        <strain evidence="4 5">TK</strain>
    </source>
</reference>
<dbReference type="FunCoup" id="A0A151ZCJ2">
    <property type="interactions" value="66"/>
</dbReference>
<protein>
    <recommendedName>
        <fullName evidence="1">Endoplasmic reticulum junction formation protein lunapark</fullName>
    </recommendedName>
</protein>
<dbReference type="PANTHER" id="PTHR22166">
    <property type="entry name" value="ENDOPLASMIC RETICULUM JUNCTION FORMATION PROTEIN LUNAPARK"/>
    <property type="match status" value="1"/>
</dbReference>
<proteinExistence type="inferred from homology"/>
<feature type="compositionally biased region" description="Low complexity" evidence="2">
    <location>
        <begin position="149"/>
        <end position="173"/>
    </location>
</feature>
<dbReference type="InterPro" id="IPR040115">
    <property type="entry name" value="Lnp"/>
</dbReference>
<feature type="compositionally biased region" description="Low complexity" evidence="2">
    <location>
        <begin position="302"/>
        <end position="316"/>
    </location>
</feature>
<dbReference type="GO" id="GO:1903373">
    <property type="term" value="P:positive regulation of endoplasmic reticulum tubular network organization"/>
    <property type="evidence" value="ECO:0007669"/>
    <property type="project" value="UniProtKB-UniRule"/>
</dbReference>
<evidence type="ECO:0000256" key="2">
    <source>
        <dbReference type="SAM" id="MobiDB-lite"/>
    </source>
</evidence>
<dbReference type="STRING" id="361077.A0A151ZCJ2"/>
<dbReference type="AlphaFoldDB" id="A0A151ZCJ2"/>
<feature type="domain" description="Lunapark zinc ribbon" evidence="3">
    <location>
        <begin position="238"/>
        <end position="288"/>
    </location>
</feature>
<dbReference type="OrthoDB" id="20953at2759"/>
<keyword evidence="1" id="KW-0862">Zinc</keyword>
<dbReference type="Proteomes" id="UP000076078">
    <property type="component" value="Unassembled WGS sequence"/>
</dbReference>
<feature type="region of interest" description="Disordered" evidence="2">
    <location>
        <begin position="138"/>
        <end position="233"/>
    </location>
</feature>
<feature type="transmembrane region" description="Helical" evidence="1">
    <location>
        <begin position="46"/>
        <end position="63"/>
    </location>
</feature>
<keyword evidence="1" id="KW-1133">Transmembrane helix</keyword>
<comment type="domain">
    <text evidence="1">The C4-type zinc finger motif is necessary both for its ER three-way tubular junction localization and formation.</text>
</comment>
<keyword evidence="1 4" id="KW-0812">Transmembrane</keyword>
<feature type="transmembrane region" description="Helical" evidence="1">
    <location>
        <begin position="75"/>
        <end position="95"/>
    </location>
</feature>
<evidence type="ECO:0000259" key="3">
    <source>
        <dbReference type="Pfam" id="PF10058"/>
    </source>
</evidence>
<dbReference type="InParanoid" id="A0A151ZCJ2"/>
<evidence type="ECO:0000313" key="5">
    <source>
        <dbReference type="Proteomes" id="UP000076078"/>
    </source>
</evidence>
<dbReference type="InterPro" id="IPR019273">
    <property type="entry name" value="Lunapark_Znf"/>
</dbReference>
<feature type="compositionally biased region" description="Pro residues" evidence="2">
    <location>
        <begin position="219"/>
        <end position="233"/>
    </location>
</feature>
<dbReference type="GO" id="GO:0098826">
    <property type="term" value="C:endoplasmic reticulum tubular network membrane"/>
    <property type="evidence" value="ECO:0007669"/>
    <property type="project" value="UniProtKB-UniRule"/>
</dbReference>
<organism evidence="4 5">
    <name type="scientific">Tieghemostelium lacteum</name>
    <name type="common">Slime mold</name>
    <name type="synonym">Dictyostelium lacteum</name>
    <dbReference type="NCBI Taxonomy" id="361077"/>
    <lineage>
        <taxon>Eukaryota</taxon>
        <taxon>Amoebozoa</taxon>
        <taxon>Evosea</taxon>
        <taxon>Eumycetozoa</taxon>
        <taxon>Dictyostelia</taxon>
        <taxon>Dictyosteliales</taxon>
        <taxon>Raperosteliaceae</taxon>
        <taxon>Tieghemostelium</taxon>
    </lineage>
</organism>
<comment type="subcellular location">
    <subcellularLocation>
        <location evidence="1">Endoplasmic reticulum membrane</location>
        <topology evidence="1">Multi-pass membrane protein</topology>
    </subcellularLocation>
</comment>
<dbReference type="GO" id="GO:0071788">
    <property type="term" value="P:endoplasmic reticulum tubular network maintenance"/>
    <property type="evidence" value="ECO:0007669"/>
    <property type="project" value="UniProtKB-UniRule"/>
</dbReference>
<name>A0A151ZCJ2_TIELA</name>
<feature type="compositionally biased region" description="Polar residues" evidence="2">
    <location>
        <begin position="292"/>
        <end position="301"/>
    </location>
</feature>
<dbReference type="OMA" id="CGYFNPS"/>